<evidence type="ECO:0000313" key="3">
    <source>
        <dbReference type="EMBL" id="OOZ37206.1"/>
    </source>
</evidence>
<sequence>MSDHLTRPGSLPEPDEDARIQSERLITLIRSEIEASGGKIPFDRYMELALYAPWVGYYTGGARKFGEAGDFITAPEVSPLFGRCLARQCEQVFKRLGGGELLEIGAGSGALAADLLEELARLDALPERYLILDVSPELRQRQCETLESRVPGLVSRVAWIEDLPDAGFRGVVIANELLDAMPVQRFRLEQGTVFEQFVGLAGEGFADSWGPTESPGIESAVAALCERLGQDREDYESEINQRAVSWLQALGERLAEGLVLLIDYGYNHAEYYHPQRNRGTLMCHYRHRAHPDPFVYPGLQDITAYVDFSAIAGSAAEAGFTVSGYTSQAFFLMSCGLDQLVAQSDPNDVRNHMELVQGVKRLTLPTEMGERFKMLGLTKAFNESLLGFQMRDQRERL</sequence>
<dbReference type="GO" id="GO:0032259">
    <property type="term" value="P:methylation"/>
    <property type="evidence" value="ECO:0007669"/>
    <property type="project" value="UniProtKB-KW"/>
</dbReference>
<evidence type="ECO:0000256" key="2">
    <source>
        <dbReference type="ARBA" id="ARBA00022679"/>
    </source>
</evidence>
<evidence type="ECO:0000256" key="1">
    <source>
        <dbReference type="ARBA" id="ARBA00022603"/>
    </source>
</evidence>
<dbReference type="Pfam" id="PF02636">
    <property type="entry name" value="Methyltransf_28"/>
    <property type="match status" value="1"/>
</dbReference>
<dbReference type="AlphaFoldDB" id="A0A1T2KWT1"/>
<name>A0A1T2KWT1_9GAMM</name>
<keyword evidence="1 3" id="KW-0489">Methyltransferase</keyword>
<dbReference type="Proteomes" id="UP000190896">
    <property type="component" value="Unassembled WGS sequence"/>
</dbReference>
<evidence type="ECO:0000313" key="4">
    <source>
        <dbReference type="Proteomes" id="UP000190896"/>
    </source>
</evidence>
<dbReference type="InterPro" id="IPR029063">
    <property type="entry name" value="SAM-dependent_MTases_sf"/>
</dbReference>
<dbReference type="InterPro" id="IPR038375">
    <property type="entry name" value="NDUFAF7_sf"/>
</dbReference>
<dbReference type="EMBL" id="MPRJ01000015">
    <property type="protein sequence ID" value="OOZ37206.1"/>
    <property type="molecule type" value="Genomic_DNA"/>
</dbReference>
<dbReference type="PANTHER" id="PTHR12049">
    <property type="entry name" value="PROTEIN ARGININE METHYLTRANSFERASE NDUFAF7, MITOCHONDRIAL"/>
    <property type="match status" value="1"/>
</dbReference>
<dbReference type="OrthoDB" id="9794208at2"/>
<keyword evidence="4" id="KW-1185">Reference proteome</keyword>
<dbReference type="PANTHER" id="PTHR12049:SF7">
    <property type="entry name" value="PROTEIN ARGININE METHYLTRANSFERASE NDUFAF7, MITOCHONDRIAL"/>
    <property type="match status" value="1"/>
</dbReference>
<comment type="caution">
    <text evidence="3">The sequence shown here is derived from an EMBL/GenBank/DDBJ whole genome shotgun (WGS) entry which is preliminary data.</text>
</comment>
<dbReference type="SUPFAM" id="SSF53335">
    <property type="entry name" value="S-adenosyl-L-methionine-dependent methyltransferases"/>
    <property type="match status" value="1"/>
</dbReference>
<accession>A0A1T2KWT1</accession>
<keyword evidence="2 3" id="KW-0808">Transferase</keyword>
<dbReference type="Gene3D" id="3.40.50.12710">
    <property type="match status" value="1"/>
</dbReference>
<gene>
    <name evidence="3" type="ORF">BOW51_03570</name>
</gene>
<dbReference type="RefSeq" id="WP_078486147.1">
    <property type="nucleotide sequence ID" value="NZ_MPRJ01000015.1"/>
</dbReference>
<organism evidence="3 4">
    <name type="scientific">Solemya velesiana gill symbiont</name>
    <dbReference type="NCBI Taxonomy" id="1918948"/>
    <lineage>
        <taxon>Bacteria</taxon>
        <taxon>Pseudomonadati</taxon>
        <taxon>Pseudomonadota</taxon>
        <taxon>Gammaproteobacteria</taxon>
        <taxon>sulfur-oxidizing symbionts</taxon>
    </lineage>
</organism>
<dbReference type="GO" id="GO:0035243">
    <property type="term" value="F:protein-arginine omega-N symmetric methyltransferase activity"/>
    <property type="evidence" value="ECO:0007669"/>
    <property type="project" value="TreeGrafter"/>
</dbReference>
<protein>
    <submittedName>
        <fullName evidence="3">SAM-dependent methyltransferase</fullName>
    </submittedName>
</protein>
<dbReference type="InterPro" id="IPR003788">
    <property type="entry name" value="NDUFAF7"/>
</dbReference>
<reference evidence="3 4" key="1">
    <citation type="submission" date="2016-11" db="EMBL/GenBank/DDBJ databases">
        <title>Mixed transmission modes and dynamic genome evolution in an obligate animal-bacterial symbiosis.</title>
        <authorList>
            <person name="Russell S.L."/>
            <person name="Corbett-Detig R.B."/>
            <person name="Cavanaugh C.M."/>
        </authorList>
    </citation>
    <scope>NUCLEOTIDE SEQUENCE [LARGE SCALE GENOMIC DNA]</scope>
    <source>
        <strain evidence="3">Se-Cadez</strain>
    </source>
</reference>
<proteinExistence type="predicted"/>